<keyword evidence="1" id="KW-0413">Isomerase</keyword>
<gene>
    <name evidence="1" type="ORF">KXJ69_05665</name>
</gene>
<evidence type="ECO:0000313" key="1">
    <source>
        <dbReference type="EMBL" id="MBW2937583.1"/>
    </source>
</evidence>
<proteinExistence type="predicted"/>
<dbReference type="AlphaFoldDB" id="A0A9X1FNQ3"/>
<accession>A0A9X1FNQ3</accession>
<reference evidence="1" key="1">
    <citation type="submission" date="2021-07" db="EMBL/GenBank/DDBJ databases">
        <title>Aureisphaera sp. CAU 1614 isolated from sea sediment.</title>
        <authorList>
            <person name="Kim W."/>
        </authorList>
    </citation>
    <scope>NUCLEOTIDE SEQUENCE</scope>
    <source>
        <strain evidence="1">CAU 1614</strain>
    </source>
</reference>
<sequence>MKNLLWLSILVVTVTSCDYFKQEVSGNPVARVNQSYLYKADLNELFSETSQLEDSAQLVNNYINRWATQQLLIDRAKVNLTQEQLDEFEHLVNQYKIDLYTQAYKNNIVSRELDSLVSKPELLTFYELNKENFKLNDPLLKLRYVHVGNNFSKLNSLSEKLKRFNKEDKKELMEMNIQFKSYNLNDSTWIKRDKLLESLPILATQSQVLKKSNFAQLQDSLGVYLLQIEDFLDRNDTAPLQHVENTIIQIILNQRKQELIKKLEKDITKDAIKNKTFEIYPQQ</sequence>
<name>A0A9X1FNQ3_9FLAO</name>
<comment type="caution">
    <text evidence="1">The sequence shown here is derived from an EMBL/GenBank/DDBJ whole genome shotgun (WGS) entry which is preliminary data.</text>
</comment>
<dbReference type="GO" id="GO:0016853">
    <property type="term" value="F:isomerase activity"/>
    <property type="evidence" value="ECO:0007669"/>
    <property type="project" value="UniProtKB-KW"/>
</dbReference>
<protein>
    <submittedName>
        <fullName evidence="1">Peptidyl-prolyl cis-trans isomerase</fullName>
    </submittedName>
</protein>
<organism evidence="1 2">
    <name type="scientific">Halomarinibacterium sedimenti</name>
    <dbReference type="NCBI Taxonomy" id="2857106"/>
    <lineage>
        <taxon>Bacteria</taxon>
        <taxon>Pseudomonadati</taxon>
        <taxon>Bacteroidota</taxon>
        <taxon>Flavobacteriia</taxon>
        <taxon>Flavobacteriales</taxon>
        <taxon>Flavobacteriaceae</taxon>
        <taxon>Halomarinibacterium</taxon>
    </lineage>
</organism>
<evidence type="ECO:0000313" key="2">
    <source>
        <dbReference type="Proteomes" id="UP001138686"/>
    </source>
</evidence>
<keyword evidence="2" id="KW-1185">Reference proteome</keyword>
<dbReference type="Proteomes" id="UP001138686">
    <property type="component" value="Unassembled WGS sequence"/>
</dbReference>
<dbReference type="RefSeq" id="WP_219052003.1">
    <property type="nucleotide sequence ID" value="NZ_JAHWDP010000002.1"/>
</dbReference>
<dbReference type="PROSITE" id="PS51257">
    <property type="entry name" value="PROKAR_LIPOPROTEIN"/>
    <property type="match status" value="1"/>
</dbReference>
<dbReference type="EMBL" id="JAHWDP010000002">
    <property type="protein sequence ID" value="MBW2937583.1"/>
    <property type="molecule type" value="Genomic_DNA"/>
</dbReference>